<accession>A0A6I4VR74</accession>
<proteinExistence type="predicted"/>
<protein>
    <submittedName>
        <fullName evidence="1">DUF4309 domain-containing protein</fullName>
    </submittedName>
</protein>
<dbReference type="Proteomes" id="UP000430692">
    <property type="component" value="Unassembled WGS sequence"/>
</dbReference>
<reference evidence="1 2" key="1">
    <citation type="submission" date="2019-12" db="EMBL/GenBank/DDBJ databases">
        <title>Whole-genome analyses of novel actinobacteria.</title>
        <authorList>
            <person name="Sahin N."/>
            <person name="Saygin H."/>
        </authorList>
    </citation>
    <scope>NUCLEOTIDE SEQUENCE [LARGE SCALE GENOMIC DNA]</scope>
    <source>
        <strain evidence="1 2">KC615</strain>
    </source>
</reference>
<sequence length="164" mass="18632">MLRKKWFVQLIVLSFVFSFYTIGTVHANGDSVLLETKKAASNGHVINSEFGVNSQKGKIKKAYGTPDSEDESILDYYPSRQVAFQLNKNKVEMVYSASKEYQGLTSEDVEKQLGKPHCAEGGFGKAYWSYHLGKYLLTFQFVNEEVKTLQQVLVEKNRTCNELN</sequence>
<dbReference type="AlphaFoldDB" id="A0A6I4VR74"/>
<name>A0A6I4VR74_9BACL</name>
<dbReference type="InterPro" id="IPR025453">
    <property type="entry name" value="DUF4309"/>
</dbReference>
<gene>
    <name evidence="1" type="ORF">GSM42_01180</name>
</gene>
<dbReference type="RefSeq" id="WP_160799413.1">
    <property type="nucleotide sequence ID" value="NZ_WUUL01000001.1"/>
</dbReference>
<keyword evidence="2" id="KW-1185">Reference proteome</keyword>
<dbReference type="EMBL" id="WUUL01000001">
    <property type="protein sequence ID" value="MXQ52386.1"/>
    <property type="molecule type" value="Genomic_DNA"/>
</dbReference>
<evidence type="ECO:0000313" key="1">
    <source>
        <dbReference type="EMBL" id="MXQ52386.1"/>
    </source>
</evidence>
<organism evidence="1 2">
    <name type="scientific">Shimazuella alba</name>
    <dbReference type="NCBI Taxonomy" id="2690964"/>
    <lineage>
        <taxon>Bacteria</taxon>
        <taxon>Bacillati</taxon>
        <taxon>Bacillota</taxon>
        <taxon>Bacilli</taxon>
        <taxon>Bacillales</taxon>
        <taxon>Thermoactinomycetaceae</taxon>
        <taxon>Shimazuella</taxon>
    </lineage>
</organism>
<evidence type="ECO:0000313" key="2">
    <source>
        <dbReference type="Proteomes" id="UP000430692"/>
    </source>
</evidence>
<dbReference type="Pfam" id="PF14172">
    <property type="entry name" value="DUF4309"/>
    <property type="match status" value="1"/>
</dbReference>
<comment type="caution">
    <text evidence="1">The sequence shown here is derived from an EMBL/GenBank/DDBJ whole genome shotgun (WGS) entry which is preliminary data.</text>
</comment>